<reference evidence="3 4" key="1">
    <citation type="journal article" date="2021" name="Environ. Microbiol.">
        <title>Gene family expansions and transcriptome signatures uncover fungal adaptations to wood decay.</title>
        <authorList>
            <person name="Hage H."/>
            <person name="Miyauchi S."/>
            <person name="Viragh M."/>
            <person name="Drula E."/>
            <person name="Min B."/>
            <person name="Chaduli D."/>
            <person name="Navarro D."/>
            <person name="Favel A."/>
            <person name="Norest M."/>
            <person name="Lesage-Meessen L."/>
            <person name="Balint B."/>
            <person name="Merenyi Z."/>
            <person name="de Eugenio L."/>
            <person name="Morin E."/>
            <person name="Martinez A.T."/>
            <person name="Baldrian P."/>
            <person name="Stursova M."/>
            <person name="Martinez M.J."/>
            <person name="Novotny C."/>
            <person name="Magnuson J.K."/>
            <person name="Spatafora J.W."/>
            <person name="Maurice S."/>
            <person name="Pangilinan J."/>
            <person name="Andreopoulos W."/>
            <person name="LaButti K."/>
            <person name="Hundley H."/>
            <person name="Na H."/>
            <person name="Kuo A."/>
            <person name="Barry K."/>
            <person name="Lipzen A."/>
            <person name="Henrissat B."/>
            <person name="Riley R."/>
            <person name="Ahrendt S."/>
            <person name="Nagy L.G."/>
            <person name="Grigoriev I.V."/>
            <person name="Martin F."/>
            <person name="Rosso M.N."/>
        </authorList>
    </citation>
    <scope>NUCLEOTIDE SEQUENCE [LARGE SCALE GENOMIC DNA]</scope>
    <source>
        <strain evidence="3 4">CIRM-BRFM 1785</strain>
    </source>
</reference>
<evidence type="ECO:0000313" key="4">
    <source>
        <dbReference type="Proteomes" id="UP000814176"/>
    </source>
</evidence>
<evidence type="ECO:0000259" key="2">
    <source>
        <dbReference type="PROSITE" id="PS50097"/>
    </source>
</evidence>
<dbReference type="SMART" id="SM00225">
    <property type="entry name" value="BTB"/>
    <property type="match status" value="1"/>
</dbReference>
<accession>A0ABQ8L167</accession>
<keyword evidence="4" id="KW-1185">Reference proteome</keyword>
<sequence length="339" mass="37655">MGDNGTPAPPMPLAWSRSSGTSGPSLEPCRRGEPWFDDGNIILQAGDTMFKVHMGVLAKHSLVFKDLSTIPQPVDAQNHGDTPIAELHDHPKELARLLDAFYCGPIFLRNEMPDFASVTSLLRIGHKYTAESLCEDCLGRLRKAFPLRSAFPYPFRTCEVTDHLPGFVLEDAIEVVNLARLICAADLLPAALYVCCQLDHRTLLHRLSPFRVNGTDRGLSLDDLERCLDGRVQLCRIYAEMSMKLFGPHDPTTNRCCTAKQACPTNKARMLESFAWPSSACTADVMDGHLNLWMVIERAKVCESCEAAMHDTHGKVQKAVWKALPTLLRLEGVVETEAR</sequence>
<feature type="domain" description="BTB" evidence="2">
    <location>
        <begin position="39"/>
        <end position="110"/>
    </location>
</feature>
<dbReference type="RefSeq" id="XP_047785092.1">
    <property type="nucleotide sequence ID" value="XM_047926161.1"/>
</dbReference>
<dbReference type="InterPro" id="IPR011333">
    <property type="entry name" value="SKP1/BTB/POZ_sf"/>
</dbReference>
<name>A0ABQ8L167_9APHY</name>
<organism evidence="3 4">
    <name type="scientific">Rhodofomes roseus</name>
    <dbReference type="NCBI Taxonomy" id="34475"/>
    <lineage>
        <taxon>Eukaryota</taxon>
        <taxon>Fungi</taxon>
        <taxon>Dikarya</taxon>
        <taxon>Basidiomycota</taxon>
        <taxon>Agaricomycotina</taxon>
        <taxon>Agaricomycetes</taxon>
        <taxon>Polyporales</taxon>
        <taxon>Rhodofomes</taxon>
    </lineage>
</organism>
<dbReference type="PROSITE" id="PS50097">
    <property type="entry name" value="BTB"/>
    <property type="match status" value="1"/>
</dbReference>
<evidence type="ECO:0000256" key="1">
    <source>
        <dbReference type="SAM" id="MobiDB-lite"/>
    </source>
</evidence>
<dbReference type="Gene3D" id="3.30.710.10">
    <property type="entry name" value="Potassium Channel Kv1.1, Chain A"/>
    <property type="match status" value="1"/>
</dbReference>
<evidence type="ECO:0000313" key="3">
    <source>
        <dbReference type="EMBL" id="KAH9844282.1"/>
    </source>
</evidence>
<gene>
    <name evidence="3" type="ORF">C8Q71DRAFT_819801</name>
</gene>
<dbReference type="SUPFAM" id="SSF54695">
    <property type="entry name" value="POZ domain"/>
    <property type="match status" value="1"/>
</dbReference>
<dbReference type="Proteomes" id="UP000814176">
    <property type="component" value="Unassembled WGS sequence"/>
</dbReference>
<dbReference type="GeneID" id="72006893"/>
<proteinExistence type="predicted"/>
<dbReference type="Pfam" id="PF00651">
    <property type="entry name" value="BTB"/>
    <property type="match status" value="1"/>
</dbReference>
<feature type="region of interest" description="Disordered" evidence="1">
    <location>
        <begin position="1"/>
        <end position="30"/>
    </location>
</feature>
<protein>
    <recommendedName>
        <fullName evidence="2">BTB domain-containing protein</fullName>
    </recommendedName>
</protein>
<dbReference type="CDD" id="cd18186">
    <property type="entry name" value="BTB_POZ_ZBTB_KLHL-like"/>
    <property type="match status" value="1"/>
</dbReference>
<comment type="caution">
    <text evidence="3">The sequence shown here is derived from an EMBL/GenBank/DDBJ whole genome shotgun (WGS) entry which is preliminary data.</text>
</comment>
<dbReference type="EMBL" id="JADCUA010000001">
    <property type="protein sequence ID" value="KAH9844282.1"/>
    <property type="molecule type" value="Genomic_DNA"/>
</dbReference>
<dbReference type="InterPro" id="IPR000210">
    <property type="entry name" value="BTB/POZ_dom"/>
</dbReference>